<dbReference type="Gene3D" id="3.30.559.10">
    <property type="entry name" value="Chloramphenicol acetyltransferase-like domain"/>
    <property type="match status" value="1"/>
</dbReference>
<dbReference type="GO" id="GO:0016746">
    <property type="term" value="F:acyltransferase activity"/>
    <property type="evidence" value="ECO:0007669"/>
    <property type="project" value="UniProtKB-KW"/>
</dbReference>
<evidence type="ECO:0000256" key="3">
    <source>
        <dbReference type="ARBA" id="ARBA00023315"/>
    </source>
</evidence>
<evidence type="ECO:0000313" key="5">
    <source>
        <dbReference type="EMBL" id="KAK3200243.1"/>
    </source>
</evidence>
<evidence type="ECO:0000256" key="1">
    <source>
        <dbReference type="ARBA" id="ARBA00009861"/>
    </source>
</evidence>
<keyword evidence="3" id="KW-0012">Acyltransferase</keyword>
<dbReference type="InterPro" id="IPR023213">
    <property type="entry name" value="CAT-like_dom_sf"/>
</dbReference>
<keyword evidence="4" id="KW-1133">Transmembrane helix</keyword>
<proteinExistence type="inferred from homology"/>
<gene>
    <name evidence="5" type="ORF">Dsin_023658</name>
</gene>
<organism evidence="5 6">
    <name type="scientific">Dipteronia sinensis</name>
    <dbReference type="NCBI Taxonomy" id="43782"/>
    <lineage>
        <taxon>Eukaryota</taxon>
        <taxon>Viridiplantae</taxon>
        <taxon>Streptophyta</taxon>
        <taxon>Embryophyta</taxon>
        <taxon>Tracheophyta</taxon>
        <taxon>Spermatophyta</taxon>
        <taxon>Magnoliopsida</taxon>
        <taxon>eudicotyledons</taxon>
        <taxon>Gunneridae</taxon>
        <taxon>Pentapetalae</taxon>
        <taxon>rosids</taxon>
        <taxon>malvids</taxon>
        <taxon>Sapindales</taxon>
        <taxon>Sapindaceae</taxon>
        <taxon>Hippocastanoideae</taxon>
        <taxon>Acereae</taxon>
        <taxon>Dipteronia</taxon>
    </lineage>
</organism>
<dbReference type="EMBL" id="JANJYJ010000007">
    <property type="protein sequence ID" value="KAK3200243.1"/>
    <property type="molecule type" value="Genomic_DNA"/>
</dbReference>
<name>A0AAE0E0Z6_9ROSI</name>
<keyword evidence="6" id="KW-1185">Reference proteome</keyword>
<dbReference type="Proteomes" id="UP001281410">
    <property type="component" value="Unassembled WGS sequence"/>
</dbReference>
<keyword evidence="4" id="KW-0472">Membrane</keyword>
<feature type="transmembrane region" description="Helical" evidence="4">
    <location>
        <begin position="151"/>
        <end position="177"/>
    </location>
</feature>
<dbReference type="PANTHER" id="PTHR31623:SF116">
    <property type="entry name" value="ACETYL-COA-BENZYLALCOHOL ACETYLTRANSFERASE-LIKE"/>
    <property type="match status" value="1"/>
</dbReference>
<evidence type="ECO:0000256" key="4">
    <source>
        <dbReference type="SAM" id="Phobius"/>
    </source>
</evidence>
<comment type="caution">
    <text evidence="5">The sequence shown here is derived from an EMBL/GenBank/DDBJ whole genome shotgun (WGS) entry which is preliminary data.</text>
</comment>
<keyword evidence="4" id="KW-0812">Transmembrane</keyword>
<reference evidence="5" key="1">
    <citation type="journal article" date="2023" name="Plant J.">
        <title>Genome sequences and population genomics provide insights into the demographic history, inbreeding, and mutation load of two 'living fossil' tree species of Dipteronia.</title>
        <authorList>
            <person name="Feng Y."/>
            <person name="Comes H.P."/>
            <person name="Chen J."/>
            <person name="Zhu S."/>
            <person name="Lu R."/>
            <person name="Zhang X."/>
            <person name="Li P."/>
            <person name="Qiu J."/>
            <person name="Olsen K.M."/>
            <person name="Qiu Y."/>
        </authorList>
    </citation>
    <scope>NUCLEOTIDE SEQUENCE</scope>
    <source>
        <strain evidence="5">NBL</strain>
    </source>
</reference>
<dbReference type="AlphaFoldDB" id="A0AAE0E0Z6"/>
<dbReference type="Pfam" id="PF02458">
    <property type="entry name" value="Transferase"/>
    <property type="match status" value="1"/>
</dbReference>
<evidence type="ECO:0000256" key="2">
    <source>
        <dbReference type="ARBA" id="ARBA00022679"/>
    </source>
</evidence>
<dbReference type="PANTHER" id="PTHR31623">
    <property type="entry name" value="F21J9.9"/>
    <property type="match status" value="1"/>
</dbReference>
<protein>
    <submittedName>
        <fullName evidence="5">Uncharacterized protein</fullName>
    </submittedName>
</protein>
<keyword evidence="2" id="KW-0808">Transferase</keyword>
<evidence type="ECO:0000313" key="6">
    <source>
        <dbReference type="Proteomes" id="UP001281410"/>
    </source>
</evidence>
<accession>A0AAE0E0Z6</accession>
<sequence>MQGWATACKVGLEKVVYPNFDMGILFSARDIDKFSIPVLEENWTKLITKRFVFNGDAISKLKAKVMASSGQAAFRHLSRVEVVTAIIWKVRMRVAQVKHGHSRPSLLTLAYNFRGKTSLHIPENAFGNVFKSVLAKYKPTETKFEFPDLFLILYLSNYIQLIIVFLSCSVLLFAFVALLLSCYGHTIVACCWLCCCLPFALPSM</sequence>
<comment type="similarity">
    <text evidence="1">Belongs to the plant acyltransferase family.</text>
</comment>